<keyword evidence="4 11" id="KW-0963">Cytoplasm</keyword>
<evidence type="ECO:0000313" key="12">
    <source>
        <dbReference type="EMBL" id="PWB93821.1"/>
    </source>
</evidence>
<dbReference type="GO" id="GO:0000976">
    <property type="term" value="F:transcription cis-regulatory region binding"/>
    <property type="evidence" value="ECO:0007669"/>
    <property type="project" value="TreeGrafter"/>
</dbReference>
<dbReference type="OrthoDB" id="9800477at2"/>
<dbReference type="InterPro" id="IPR036390">
    <property type="entry name" value="WH_DNA-bd_sf"/>
</dbReference>
<keyword evidence="10 11" id="KW-0804">Transcription</keyword>
<dbReference type="PANTHER" id="PTHR33202">
    <property type="entry name" value="ZINC UPTAKE REGULATION PROTEIN"/>
    <property type="match status" value="1"/>
</dbReference>
<evidence type="ECO:0000256" key="2">
    <source>
        <dbReference type="ARBA" id="ARBA00007957"/>
    </source>
</evidence>
<reference evidence="12 13" key="1">
    <citation type="journal article" date="2018" name="Appl. Microbiol. Biotechnol.">
        <title>Co-cultivation of the strictly anaerobic methanogen Methanosarcina barkeri with aerobic methanotrophs in an oxygen-limited membrane bioreactor.</title>
        <authorList>
            <person name="In 't Zandt M.H."/>
            <person name="van den Bosch T.J.M."/>
            <person name="Rijkers R."/>
            <person name="van Kessel M.A.H.J."/>
            <person name="Jetten M.S.M."/>
            <person name="Welte C.U."/>
        </authorList>
    </citation>
    <scope>NUCLEOTIDE SEQUENCE [LARGE SCALE GENOMIC DNA]</scope>
    <source>
        <strain evidence="12 13">DSM 17706</strain>
    </source>
</reference>
<dbReference type="Pfam" id="PF01475">
    <property type="entry name" value="FUR"/>
    <property type="match status" value="1"/>
</dbReference>
<evidence type="ECO:0000256" key="3">
    <source>
        <dbReference type="ARBA" id="ARBA00020910"/>
    </source>
</evidence>
<name>A0A2U1SQD0_METSR</name>
<keyword evidence="7 11" id="KW-0862">Zinc</keyword>
<protein>
    <recommendedName>
        <fullName evidence="3 11">Ferric uptake regulation protein</fullName>
    </recommendedName>
</protein>
<dbReference type="EMBL" id="PUIV01000015">
    <property type="protein sequence ID" value="PWB93821.1"/>
    <property type="molecule type" value="Genomic_DNA"/>
</dbReference>
<dbReference type="GO" id="GO:0008270">
    <property type="term" value="F:zinc ion binding"/>
    <property type="evidence" value="ECO:0007669"/>
    <property type="project" value="TreeGrafter"/>
</dbReference>
<gene>
    <name evidence="11" type="primary">fur</name>
    <name evidence="12" type="ORF">C5689_11125</name>
</gene>
<dbReference type="Proteomes" id="UP000245137">
    <property type="component" value="Unassembled WGS sequence"/>
</dbReference>
<proteinExistence type="inferred from homology"/>
<evidence type="ECO:0000256" key="11">
    <source>
        <dbReference type="RuleBase" id="RU364037"/>
    </source>
</evidence>
<dbReference type="NCBIfam" id="NF045678">
    <property type="entry name" value="TransRegIrrA"/>
    <property type="match status" value="1"/>
</dbReference>
<dbReference type="NCBIfam" id="NF045677">
    <property type="entry name" value="FeRespRegIrr"/>
    <property type="match status" value="1"/>
</dbReference>
<dbReference type="GO" id="GO:0003700">
    <property type="term" value="F:DNA-binding transcription factor activity"/>
    <property type="evidence" value="ECO:0007669"/>
    <property type="project" value="UniProtKB-UniRule"/>
</dbReference>
<dbReference type="FunFam" id="1.10.10.10:FF:000007">
    <property type="entry name" value="Ferric uptake regulation protein"/>
    <property type="match status" value="1"/>
</dbReference>
<sequence>MTVERAMVDATERVDAMRRLRSRLMAAGMRPTRQRVALGGLLFGKGDRHVTAEKLFEEALAADLPVSLATVYNTLHQFTDVGLLREIAVDGARIYFDTNVSEHHHFLLDGEGLVDIPGAHVDVASLPAPPAGMRIARVDVVVRLCKDED</sequence>
<evidence type="ECO:0000256" key="9">
    <source>
        <dbReference type="ARBA" id="ARBA00023125"/>
    </source>
</evidence>
<keyword evidence="11" id="KW-0408">Iron</keyword>
<evidence type="ECO:0000256" key="5">
    <source>
        <dbReference type="ARBA" id="ARBA00022491"/>
    </source>
</evidence>
<evidence type="ECO:0000256" key="4">
    <source>
        <dbReference type="ARBA" id="ARBA00022490"/>
    </source>
</evidence>
<evidence type="ECO:0000256" key="6">
    <source>
        <dbReference type="ARBA" id="ARBA00022723"/>
    </source>
</evidence>
<evidence type="ECO:0000256" key="8">
    <source>
        <dbReference type="ARBA" id="ARBA00023015"/>
    </source>
</evidence>
<dbReference type="GO" id="GO:0045892">
    <property type="term" value="P:negative regulation of DNA-templated transcription"/>
    <property type="evidence" value="ECO:0007669"/>
    <property type="project" value="TreeGrafter"/>
</dbReference>
<keyword evidence="8 11" id="KW-0805">Transcription regulation</keyword>
<comment type="subunit">
    <text evidence="11">Homodimer.</text>
</comment>
<dbReference type="InterPro" id="IPR036388">
    <property type="entry name" value="WH-like_DNA-bd_sf"/>
</dbReference>
<dbReference type="CDD" id="cd07153">
    <property type="entry name" value="Fur_like"/>
    <property type="match status" value="1"/>
</dbReference>
<comment type="caution">
    <text evidence="12">The sequence shown here is derived from an EMBL/GenBank/DDBJ whole genome shotgun (WGS) entry which is preliminary data.</text>
</comment>
<dbReference type="PANTHER" id="PTHR33202:SF7">
    <property type="entry name" value="FERRIC UPTAKE REGULATION PROTEIN"/>
    <property type="match status" value="1"/>
</dbReference>
<dbReference type="AlphaFoldDB" id="A0A2U1SQD0"/>
<dbReference type="Gene3D" id="1.10.10.10">
    <property type="entry name" value="Winged helix-like DNA-binding domain superfamily/Winged helix DNA-binding domain"/>
    <property type="match status" value="1"/>
</dbReference>
<dbReference type="GO" id="GO:0005737">
    <property type="term" value="C:cytoplasm"/>
    <property type="evidence" value="ECO:0007669"/>
    <property type="project" value="UniProtKB-SubCell"/>
</dbReference>
<keyword evidence="9 11" id="KW-0238">DNA-binding</keyword>
<comment type="similarity">
    <text evidence="2 11">Belongs to the Fur family.</text>
</comment>
<dbReference type="GO" id="GO:1900376">
    <property type="term" value="P:regulation of secondary metabolite biosynthetic process"/>
    <property type="evidence" value="ECO:0007669"/>
    <property type="project" value="TreeGrafter"/>
</dbReference>
<keyword evidence="13" id="KW-1185">Reference proteome</keyword>
<evidence type="ECO:0000313" key="13">
    <source>
        <dbReference type="Proteomes" id="UP000245137"/>
    </source>
</evidence>
<keyword evidence="6 11" id="KW-0479">Metal-binding</keyword>
<dbReference type="SUPFAM" id="SSF46785">
    <property type="entry name" value="Winged helix' DNA-binding domain"/>
    <property type="match status" value="1"/>
</dbReference>
<evidence type="ECO:0000256" key="7">
    <source>
        <dbReference type="ARBA" id="ARBA00022833"/>
    </source>
</evidence>
<accession>A0A2U1SQD0</accession>
<keyword evidence="5 11" id="KW-0678">Repressor</keyword>
<evidence type="ECO:0000256" key="1">
    <source>
        <dbReference type="ARBA" id="ARBA00004496"/>
    </source>
</evidence>
<evidence type="ECO:0000256" key="10">
    <source>
        <dbReference type="ARBA" id="ARBA00023163"/>
    </source>
</evidence>
<organism evidence="12 13">
    <name type="scientific">Methylosinus sporium</name>
    <dbReference type="NCBI Taxonomy" id="428"/>
    <lineage>
        <taxon>Bacteria</taxon>
        <taxon>Pseudomonadati</taxon>
        <taxon>Pseudomonadota</taxon>
        <taxon>Alphaproteobacteria</taxon>
        <taxon>Hyphomicrobiales</taxon>
        <taxon>Methylocystaceae</taxon>
        <taxon>Methylosinus</taxon>
    </lineage>
</organism>
<comment type="subcellular location">
    <subcellularLocation>
        <location evidence="1 11">Cytoplasm</location>
    </subcellularLocation>
</comment>
<dbReference type="InterPro" id="IPR002481">
    <property type="entry name" value="FUR"/>
</dbReference>